<evidence type="ECO:0000313" key="3">
    <source>
        <dbReference type="Proteomes" id="UP000191342"/>
    </source>
</evidence>
<evidence type="ECO:0000256" key="1">
    <source>
        <dbReference type="SAM" id="MobiDB-lite"/>
    </source>
</evidence>
<dbReference type="AlphaFoldDB" id="A0A1V6SJH0"/>
<feature type="compositionally biased region" description="Polar residues" evidence="1">
    <location>
        <begin position="12"/>
        <end position="25"/>
    </location>
</feature>
<comment type="caution">
    <text evidence="2">The sequence shown here is derived from an EMBL/GenBank/DDBJ whole genome shotgun (WGS) entry which is preliminary data.</text>
</comment>
<sequence length="69" mass="7860">MANPQEHPGIQRSRQLNTTTDQRNFGPSRLKGADLLQAIDKRIASTKHFERRMVTASDVRDNREANLEA</sequence>
<gene>
    <name evidence="2" type="ORF">PENFLA_c040G00622</name>
</gene>
<keyword evidence="3" id="KW-1185">Reference proteome</keyword>
<organism evidence="2 3">
    <name type="scientific">Penicillium flavigenum</name>
    <dbReference type="NCBI Taxonomy" id="254877"/>
    <lineage>
        <taxon>Eukaryota</taxon>
        <taxon>Fungi</taxon>
        <taxon>Dikarya</taxon>
        <taxon>Ascomycota</taxon>
        <taxon>Pezizomycotina</taxon>
        <taxon>Eurotiomycetes</taxon>
        <taxon>Eurotiomycetidae</taxon>
        <taxon>Eurotiales</taxon>
        <taxon>Aspergillaceae</taxon>
        <taxon>Penicillium</taxon>
    </lineage>
</organism>
<protein>
    <submittedName>
        <fullName evidence="2">Uncharacterized protein</fullName>
    </submittedName>
</protein>
<dbReference type="Proteomes" id="UP000191342">
    <property type="component" value="Unassembled WGS sequence"/>
</dbReference>
<reference evidence="3" key="1">
    <citation type="journal article" date="2017" name="Nat. Microbiol.">
        <title>Global analysis of biosynthetic gene clusters reveals vast potential of secondary metabolite production in Penicillium species.</title>
        <authorList>
            <person name="Nielsen J.C."/>
            <person name="Grijseels S."/>
            <person name="Prigent S."/>
            <person name="Ji B."/>
            <person name="Dainat J."/>
            <person name="Nielsen K.F."/>
            <person name="Frisvad J.C."/>
            <person name="Workman M."/>
            <person name="Nielsen J."/>
        </authorList>
    </citation>
    <scope>NUCLEOTIDE SEQUENCE [LARGE SCALE GENOMIC DNA]</scope>
    <source>
        <strain evidence="3">IBT 14082</strain>
    </source>
</reference>
<name>A0A1V6SJH0_9EURO</name>
<evidence type="ECO:0000313" key="2">
    <source>
        <dbReference type="EMBL" id="OQE14165.1"/>
    </source>
</evidence>
<accession>A0A1V6SJH0</accession>
<dbReference type="EMBL" id="MLQL01000040">
    <property type="protein sequence ID" value="OQE14165.1"/>
    <property type="molecule type" value="Genomic_DNA"/>
</dbReference>
<feature type="region of interest" description="Disordered" evidence="1">
    <location>
        <begin position="1"/>
        <end position="31"/>
    </location>
</feature>
<proteinExistence type="predicted"/>